<dbReference type="InterPro" id="IPR011333">
    <property type="entry name" value="SKP1/BTB/POZ_sf"/>
</dbReference>
<feature type="region of interest" description="Disordered" evidence="3">
    <location>
        <begin position="1"/>
        <end position="31"/>
    </location>
</feature>
<reference evidence="5" key="1">
    <citation type="submission" date="2016-04" db="EMBL/GenBank/DDBJ databases">
        <authorList>
            <person name="Evans L.H."/>
            <person name="Alamgir A."/>
            <person name="Owens N."/>
            <person name="Weber N.D."/>
            <person name="Virtaneva K."/>
            <person name="Barbian K."/>
            <person name="Babar A."/>
            <person name="Rosenke K."/>
        </authorList>
    </citation>
    <scope>NUCLEOTIDE SEQUENCE [LARGE SCALE GENOMIC DNA]</scope>
    <source>
        <strain evidence="5">CBS 101.48</strain>
    </source>
</reference>
<proteinExistence type="predicted"/>
<dbReference type="GO" id="GO:0005829">
    <property type="term" value="C:cytosol"/>
    <property type="evidence" value="ECO:0007669"/>
    <property type="project" value="TreeGrafter"/>
</dbReference>
<gene>
    <name evidence="5" type="primary">ABSGL_09011.1 scaffold 10666</name>
</gene>
<dbReference type="Gene3D" id="3.30.710.10">
    <property type="entry name" value="Potassium Channel Kv1.1, Chain A"/>
    <property type="match status" value="1"/>
</dbReference>
<dbReference type="GO" id="GO:0045454">
    <property type="term" value="P:cell redox homeostasis"/>
    <property type="evidence" value="ECO:0007669"/>
    <property type="project" value="TreeGrafter"/>
</dbReference>
<keyword evidence="1" id="KW-0880">Kelch repeat</keyword>
<protein>
    <recommendedName>
        <fullName evidence="4">BTB domain-containing protein</fullName>
    </recommendedName>
</protein>
<dbReference type="Pfam" id="PF24681">
    <property type="entry name" value="Kelch_KLHDC2_KLHL20_DRC7"/>
    <property type="match status" value="1"/>
</dbReference>
<dbReference type="CDD" id="cd18186">
    <property type="entry name" value="BTB_POZ_ZBTB_KLHL-like"/>
    <property type="match status" value="1"/>
</dbReference>
<dbReference type="PROSITE" id="PS50097">
    <property type="entry name" value="BTB"/>
    <property type="match status" value="1"/>
</dbReference>
<evidence type="ECO:0000259" key="4">
    <source>
        <dbReference type="PROSITE" id="PS50097"/>
    </source>
</evidence>
<accession>A0A163JZS8</accession>
<dbReference type="InterPro" id="IPR000210">
    <property type="entry name" value="BTB/POZ_dom"/>
</dbReference>
<name>A0A163JZS8_ABSGL</name>
<dbReference type="OrthoDB" id="432528at2759"/>
<keyword evidence="2" id="KW-0677">Repeat</keyword>
<dbReference type="PANTHER" id="PTHR43503">
    <property type="entry name" value="MCG48959-RELATED"/>
    <property type="match status" value="1"/>
</dbReference>
<dbReference type="Proteomes" id="UP000078561">
    <property type="component" value="Unassembled WGS sequence"/>
</dbReference>
<dbReference type="PANTHER" id="PTHR43503:SF4">
    <property type="entry name" value="PEROXIREDOXIN-6"/>
    <property type="match status" value="1"/>
</dbReference>
<evidence type="ECO:0000313" key="5">
    <source>
        <dbReference type="EMBL" id="SAM03193.1"/>
    </source>
</evidence>
<feature type="compositionally biased region" description="Polar residues" evidence="3">
    <location>
        <begin position="10"/>
        <end position="28"/>
    </location>
</feature>
<keyword evidence="6" id="KW-1185">Reference proteome</keyword>
<dbReference type="Pfam" id="PF00651">
    <property type="entry name" value="BTB"/>
    <property type="match status" value="1"/>
</dbReference>
<dbReference type="GO" id="GO:0005739">
    <property type="term" value="C:mitochondrion"/>
    <property type="evidence" value="ECO:0007669"/>
    <property type="project" value="TreeGrafter"/>
</dbReference>
<dbReference type="STRING" id="4829.A0A163JZS8"/>
<evidence type="ECO:0000256" key="3">
    <source>
        <dbReference type="SAM" id="MobiDB-lite"/>
    </source>
</evidence>
<dbReference type="SMART" id="SM00225">
    <property type="entry name" value="BTB"/>
    <property type="match status" value="1"/>
</dbReference>
<dbReference type="AlphaFoldDB" id="A0A163JZS8"/>
<dbReference type="Gene3D" id="2.120.10.80">
    <property type="entry name" value="Kelch-type beta propeller"/>
    <property type="match status" value="2"/>
</dbReference>
<organism evidence="5">
    <name type="scientific">Absidia glauca</name>
    <name type="common">Pin mould</name>
    <dbReference type="NCBI Taxonomy" id="4829"/>
    <lineage>
        <taxon>Eukaryota</taxon>
        <taxon>Fungi</taxon>
        <taxon>Fungi incertae sedis</taxon>
        <taxon>Mucoromycota</taxon>
        <taxon>Mucoromycotina</taxon>
        <taxon>Mucoromycetes</taxon>
        <taxon>Mucorales</taxon>
        <taxon>Cunninghamellaceae</taxon>
        <taxon>Absidia</taxon>
    </lineage>
</organism>
<dbReference type="SUPFAM" id="SSF54695">
    <property type="entry name" value="POZ domain"/>
    <property type="match status" value="1"/>
</dbReference>
<dbReference type="SUPFAM" id="SSF117281">
    <property type="entry name" value="Kelch motif"/>
    <property type="match status" value="1"/>
</dbReference>
<dbReference type="InParanoid" id="A0A163JZS8"/>
<feature type="domain" description="BTB" evidence="4">
    <location>
        <begin position="418"/>
        <end position="485"/>
    </location>
</feature>
<dbReference type="EMBL" id="LT554066">
    <property type="protein sequence ID" value="SAM03193.1"/>
    <property type="molecule type" value="Genomic_DNA"/>
</dbReference>
<evidence type="ECO:0000256" key="2">
    <source>
        <dbReference type="ARBA" id="ARBA00022737"/>
    </source>
</evidence>
<dbReference type="OMA" id="PHFRCSS"/>
<evidence type="ECO:0000313" key="6">
    <source>
        <dbReference type="Proteomes" id="UP000078561"/>
    </source>
</evidence>
<evidence type="ECO:0000256" key="1">
    <source>
        <dbReference type="ARBA" id="ARBA00022441"/>
    </source>
</evidence>
<sequence>MVLNSPPGTPRSTHSYQGTLTPSYTTPLSHHHRTTGESLSCLVGASITMVGNTVYVLGGFDRYSDEVFNTLYALKVDDGRYEHSLQEPYCWRRLDYAPSTSVLAKRNDHTATLWGTDKLVVFGGTGEEDDDDAGDHFYTQVAILDLPTLTWSHPTTTGGPRLGRIKHSATIYQDKLYISGGLDRHDHVADTVLVLNLLTYEWLPPLPFVPRSQHMTFIYNRRLYLFGGYHPDMSRSNVLAFLDLDSTSVTQLEIDSPSAPPLAGGEQFAQICGDQLVVVVATGPPTSLTITNYATNSANDTTTTTDYHLPRSSSSCSVPGVGHDTGLWTLDLTSMQWQYRDITAQLIDDRHWQYFSMAEHGNRFLLFGATDDDLDEYYATALQIHLKEHGIVPVPPSQLGTDLAGLLLSAPLSTSTTADFTLMSGSGGQVLVHRLVLLARWPHFAHLMNSGMVESLGNSMTLPEPLGVIQGFVHFLYTDCLPPNKSAALVADLMVMANLYLLPRLLALCVRHLYSCLCVDSVAKIYQAALDAGQDALAKIALAFLFAHFGQVVHTQSFRRLPPTAMARLLDQVPFFSSILVLDPADVPPMAMEM</sequence>
<dbReference type="InterPro" id="IPR015915">
    <property type="entry name" value="Kelch-typ_b-propeller"/>
</dbReference>